<keyword evidence="2" id="KW-1185">Reference proteome</keyword>
<dbReference type="RefSeq" id="WP_171740446.1">
    <property type="nucleotide sequence ID" value="NZ_CP053435.1"/>
</dbReference>
<dbReference type="EMBL" id="CP053435">
    <property type="protein sequence ID" value="QJW90602.1"/>
    <property type="molecule type" value="Genomic_DNA"/>
</dbReference>
<evidence type="ECO:0000313" key="1">
    <source>
        <dbReference type="EMBL" id="QJW90602.1"/>
    </source>
</evidence>
<sequence>MRGQLSNMKANRLPSGFRYLLSKRDIRALQQEIGVKFLGIGFGYPLDTERLDADSSPITKHPISLSGRYVEDGWKFSVYQSGFRDELIPAAVEAEAKNGVRQAI</sequence>
<organism evidence="1 2">
    <name type="scientific">Spirosoma taeanense</name>
    <dbReference type="NCBI Taxonomy" id="2735870"/>
    <lineage>
        <taxon>Bacteria</taxon>
        <taxon>Pseudomonadati</taxon>
        <taxon>Bacteroidota</taxon>
        <taxon>Cytophagia</taxon>
        <taxon>Cytophagales</taxon>
        <taxon>Cytophagaceae</taxon>
        <taxon>Spirosoma</taxon>
    </lineage>
</organism>
<proteinExistence type="predicted"/>
<accession>A0A6M5YCG6</accession>
<protein>
    <submittedName>
        <fullName evidence="1">Uncharacterized protein</fullName>
    </submittedName>
</protein>
<name>A0A6M5YCG6_9BACT</name>
<dbReference type="AlphaFoldDB" id="A0A6M5YCG6"/>
<gene>
    <name evidence="1" type="ORF">HNV11_15030</name>
</gene>
<dbReference type="KEGG" id="stae:HNV11_15030"/>
<reference evidence="1 2" key="1">
    <citation type="submission" date="2020-05" db="EMBL/GenBank/DDBJ databases">
        <title>Genome sequencing of Spirosoma sp. TS118.</title>
        <authorList>
            <person name="Lee J.-H."/>
            <person name="Jeong S."/>
            <person name="Zhao L."/>
            <person name="Jung J.-H."/>
            <person name="Kim M.-K."/>
            <person name="Lim S."/>
        </authorList>
    </citation>
    <scope>NUCLEOTIDE SEQUENCE [LARGE SCALE GENOMIC DNA]</scope>
    <source>
        <strain evidence="1 2">TS118</strain>
    </source>
</reference>
<dbReference type="Proteomes" id="UP000502756">
    <property type="component" value="Chromosome"/>
</dbReference>
<evidence type="ECO:0000313" key="2">
    <source>
        <dbReference type="Proteomes" id="UP000502756"/>
    </source>
</evidence>